<proteinExistence type="predicted"/>
<dbReference type="AlphaFoldDB" id="A0A381Q2U9"/>
<dbReference type="InterPro" id="IPR010992">
    <property type="entry name" value="IHF-like_DNA-bd_dom_sf"/>
</dbReference>
<dbReference type="InterPro" id="IPR000119">
    <property type="entry name" value="Hist_DNA-bd"/>
</dbReference>
<name>A0A381Q2U9_9ZZZZ</name>
<dbReference type="SUPFAM" id="SSF47729">
    <property type="entry name" value="IHF-like DNA-binding proteins"/>
    <property type="match status" value="1"/>
</dbReference>
<dbReference type="InterPro" id="IPR020816">
    <property type="entry name" value="Histone-like_DNA-bd_CS"/>
</dbReference>
<dbReference type="Gene3D" id="4.10.520.10">
    <property type="entry name" value="IHF-like DNA-binding proteins"/>
    <property type="match status" value="1"/>
</dbReference>
<dbReference type="PANTHER" id="PTHR33175:SF3">
    <property type="entry name" value="DNA-BINDING PROTEIN HU-BETA"/>
    <property type="match status" value="1"/>
</dbReference>
<organism evidence="3">
    <name type="scientific">marine metagenome</name>
    <dbReference type="NCBI Taxonomy" id="408172"/>
    <lineage>
        <taxon>unclassified sequences</taxon>
        <taxon>metagenomes</taxon>
        <taxon>ecological metagenomes</taxon>
    </lineage>
</organism>
<dbReference type="GO" id="GO:0030527">
    <property type="term" value="F:structural constituent of chromatin"/>
    <property type="evidence" value="ECO:0007669"/>
    <property type="project" value="InterPro"/>
</dbReference>
<reference evidence="3" key="1">
    <citation type="submission" date="2018-05" db="EMBL/GenBank/DDBJ databases">
        <authorList>
            <person name="Lanie J.A."/>
            <person name="Ng W.-L."/>
            <person name="Kazmierczak K.M."/>
            <person name="Andrzejewski T.M."/>
            <person name="Davidsen T.M."/>
            <person name="Wayne K.J."/>
            <person name="Tettelin H."/>
            <person name="Glass J.I."/>
            <person name="Rusch D."/>
            <person name="Podicherti R."/>
            <person name="Tsui H.-C.T."/>
            <person name="Winkler M.E."/>
        </authorList>
    </citation>
    <scope>NUCLEOTIDE SEQUENCE</scope>
</reference>
<gene>
    <name evidence="3" type="ORF">METZ01_LOCUS26082</name>
</gene>
<evidence type="ECO:0000256" key="1">
    <source>
        <dbReference type="ARBA" id="ARBA00023125"/>
    </source>
</evidence>
<dbReference type="PRINTS" id="PR01727">
    <property type="entry name" value="DNABINDINGHU"/>
</dbReference>
<dbReference type="PROSITE" id="PS00045">
    <property type="entry name" value="HISTONE_LIKE"/>
    <property type="match status" value="1"/>
</dbReference>
<evidence type="ECO:0008006" key="4">
    <source>
        <dbReference type="Google" id="ProtNLM"/>
    </source>
</evidence>
<evidence type="ECO:0000256" key="2">
    <source>
        <dbReference type="SAM" id="MobiDB-lite"/>
    </source>
</evidence>
<dbReference type="Pfam" id="PF00216">
    <property type="entry name" value="Bac_DNA_binding"/>
    <property type="match status" value="1"/>
</dbReference>
<dbReference type="CDD" id="cd13831">
    <property type="entry name" value="HU"/>
    <property type="match status" value="1"/>
</dbReference>
<feature type="region of interest" description="Disordered" evidence="2">
    <location>
        <begin position="61"/>
        <end position="93"/>
    </location>
</feature>
<dbReference type="GO" id="GO:0003677">
    <property type="term" value="F:DNA binding"/>
    <property type="evidence" value="ECO:0007669"/>
    <property type="project" value="UniProtKB-KW"/>
</dbReference>
<evidence type="ECO:0000313" key="3">
    <source>
        <dbReference type="EMBL" id="SUZ73228.1"/>
    </source>
</evidence>
<keyword evidence="1" id="KW-0238">DNA-binding</keyword>
<accession>A0A381Q2U9</accession>
<dbReference type="SMART" id="SM00411">
    <property type="entry name" value="BHL"/>
    <property type="match status" value="1"/>
</dbReference>
<protein>
    <recommendedName>
        <fullName evidence="4">DNA-binding protein HU</fullName>
    </recommendedName>
</protein>
<dbReference type="PANTHER" id="PTHR33175">
    <property type="entry name" value="DNA-BINDING PROTEIN HU"/>
    <property type="match status" value="1"/>
</dbReference>
<dbReference type="EMBL" id="UINC01001172">
    <property type="protein sequence ID" value="SUZ73228.1"/>
    <property type="molecule type" value="Genomic_DNA"/>
</dbReference>
<sequence>MNKSDLVAALAENAGMTKADASRSLDSLFGSGGVIAQALRAGQRVQITGFGTFEAKYRKARMGRNPRTGAAIHIPASKRPGFRPGKGFKDAIQ</sequence>